<proteinExistence type="predicted"/>
<sequence length="81" mass="8748">MVADQCQRPRSRAAVKAAALLAVHDAGVHLAVEPEDSRAITLSSARVNFTKDARAWGQRRPVSDPAISRRWTASPGVSTVR</sequence>
<protein>
    <submittedName>
        <fullName evidence="1">Uncharacterized protein</fullName>
    </submittedName>
</protein>
<reference evidence="1 2" key="1">
    <citation type="submission" date="2021-03" db="EMBL/GenBank/DDBJ databases">
        <authorList>
            <person name="Kanchanasin P."/>
            <person name="Saeng-In P."/>
            <person name="Phongsopitanun W."/>
            <person name="Yuki M."/>
            <person name="Kudo T."/>
            <person name="Ohkuma M."/>
            <person name="Tanasupawat S."/>
        </authorList>
    </citation>
    <scope>NUCLEOTIDE SEQUENCE [LARGE SCALE GENOMIC DNA]</scope>
    <source>
        <strain evidence="1 2">L46</strain>
    </source>
</reference>
<dbReference type="RefSeq" id="WP_208269679.1">
    <property type="nucleotide sequence ID" value="NZ_BAAAGM010000055.1"/>
</dbReference>
<dbReference type="EMBL" id="JAGEOK010000018">
    <property type="protein sequence ID" value="MBO2441328.1"/>
    <property type="molecule type" value="Genomic_DNA"/>
</dbReference>
<gene>
    <name evidence="1" type="ORF">J4557_27780</name>
</gene>
<comment type="caution">
    <text evidence="1">The sequence shown here is derived from an EMBL/GenBank/DDBJ whole genome shotgun (WGS) entry which is preliminary data.</text>
</comment>
<dbReference type="Proteomes" id="UP000666915">
    <property type="component" value="Unassembled WGS sequence"/>
</dbReference>
<organism evidence="1 2">
    <name type="scientific">Actinomadura nitritigenes</name>
    <dbReference type="NCBI Taxonomy" id="134602"/>
    <lineage>
        <taxon>Bacteria</taxon>
        <taxon>Bacillati</taxon>
        <taxon>Actinomycetota</taxon>
        <taxon>Actinomycetes</taxon>
        <taxon>Streptosporangiales</taxon>
        <taxon>Thermomonosporaceae</taxon>
        <taxon>Actinomadura</taxon>
    </lineage>
</organism>
<keyword evidence="2" id="KW-1185">Reference proteome</keyword>
<evidence type="ECO:0000313" key="2">
    <source>
        <dbReference type="Proteomes" id="UP000666915"/>
    </source>
</evidence>
<accession>A0ABS3R512</accession>
<name>A0ABS3R512_9ACTN</name>
<evidence type="ECO:0000313" key="1">
    <source>
        <dbReference type="EMBL" id="MBO2441328.1"/>
    </source>
</evidence>